<dbReference type="EMBL" id="AP018203">
    <property type="protein sequence ID" value="BAY55269.1"/>
    <property type="molecule type" value="Genomic_DNA"/>
</dbReference>
<gene>
    <name evidence="2" type="ORF">NIES2135_20920</name>
</gene>
<keyword evidence="1" id="KW-1133">Transmembrane helix</keyword>
<evidence type="ECO:0000313" key="3">
    <source>
        <dbReference type="Proteomes" id="UP000217895"/>
    </source>
</evidence>
<feature type="transmembrane region" description="Helical" evidence="1">
    <location>
        <begin position="84"/>
        <end position="102"/>
    </location>
</feature>
<feature type="transmembrane region" description="Helical" evidence="1">
    <location>
        <begin position="44"/>
        <end position="64"/>
    </location>
</feature>
<accession>A0A1Z4JET4</accession>
<evidence type="ECO:0000256" key="1">
    <source>
        <dbReference type="SAM" id="Phobius"/>
    </source>
</evidence>
<keyword evidence="1" id="KW-0472">Membrane</keyword>
<sequence>MQRQIASSKSPARYHGSPLPTYRYEPCYRMAWNLNQIPRKAKRIALEVSAIAALSFTLATVLAANSDDLRNYRAYFLSTAKDCAIVSVVGFGLYRILGAMYGKPQAKSRDSDSGHWN</sequence>
<organism evidence="2 3">
    <name type="scientific">Leptolyngbya boryana NIES-2135</name>
    <dbReference type="NCBI Taxonomy" id="1973484"/>
    <lineage>
        <taxon>Bacteria</taxon>
        <taxon>Bacillati</taxon>
        <taxon>Cyanobacteriota</taxon>
        <taxon>Cyanophyceae</taxon>
        <taxon>Leptolyngbyales</taxon>
        <taxon>Leptolyngbyaceae</taxon>
        <taxon>Leptolyngbya group</taxon>
        <taxon>Leptolyngbya</taxon>
    </lineage>
</organism>
<name>A0A1Z4JET4_LEPBY</name>
<keyword evidence="1" id="KW-0812">Transmembrane</keyword>
<dbReference type="Proteomes" id="UP000217895">
    <property type="component" value="Chromosome"/>
</dbReference>
<keyword evidence="3" id="KW-1185">Reference proteome</keyword>
<protein>
    <submittedName>
        <fullName evidence="2">Uncharacterized protein</fullName>
    </submittedName>
</protein>
<evidence type="ECO:0000313" key="2">
    <source>
        <dbReference type="EMBL" id="BAY55269.1"/>
    </source>
</evidence>
<proteinExistence type="predicted"/>
<dbReference type="AlphaFoldDB" id="A0A1Z4JET4"/>
<reference evidence="2 3" key="1">
    <citation type="submission" date="2017-06" db="EMBL/GenBank/DDBJ databases">
        <title>Genome sequencing of cyanobaciteial culture collection at National Institute for Environmental Studies (NIES).</title>
        <authorList>
            <person name="Hirose Y."/>
            <person name="Shimura Y."/>
            <person name="Fujisawa T."/>
            <person name="Nakamura Y."/>
            <person name="Kawachi M."/>
        </authorList>
    </citation>
    <scope>NUCLEOTIDE SEQUENCE [LARGE SCALE GENOMIC DNA]</scope>
    <source>
        <strain evidence="2 3">NIES-2135</strain>
    </source>
</reference>